<organism evidence="1 2">
    <name type="scientific">Methanosarcina siciliae C2J</name>
    <dbReference type="NCBI Taxonomy" id="1434118"/>
    <lineage>
        <taxon>Archaea</taxon>
        <taxon>Methanobacteriati</taxon>
        <taxon>Methanobacteriota</taxon>
        <taxon>Stenosarchaea group</taxon>
        <taxon>Methanomicrobia</taxon>
        <taxon>Methanosarcinales</taxon>
        <taxon>Methanosarcinaceae</taxon>
        <taxon>Methanosarcina</taxon>
    </lineage>
</organism>
<dbReference type="Proteomes" id="UP000033123">
    <property type="component" value="Chromosome"/>
</dbReference>
<dbReference type="AlphaFoldDB" id="A0A0E3LCR0"/>
<name>A0A0E3LCR0_9EURY</name>
<reference evidence="1 2" key="1">
    <citation type="submission" date="2014-07" db="EMBL/GenBank/DDBJ databases">
        <title>Methanogenic archaea and the global carbon cycle.</title>
        <authorList>
            <person name="Henriksen J.R."/>
            <person name="Luke J."/>
            <person name="Reinhart S."/>
            <person name="Benedict M.N."/>
            <person name="Youngblut N.D."/>
            <person name="Metcalf M.E."/>
            <person name="Whitaker R.J."/>
            <person name="Metcalf W.W."/>
        </authorList>
    </citation>
    <scope>NUCLEOTIDE SEQUENCE [LARGE SCALE GENOMIC DNA]</scope>
    <source>
        <strain evidence="1 2">C2J</strain>
    </source>
</reference>
<evidence type="ECO:0000313" key="1">
    <source>
        <dbReference type="EMBL" id="AKB35956.1"/>
    </source>
</evidence>
<accession>A0A0E3LCR0</accession>
<dbReference type="KEGG" id="msj:MSSAC_1366"/>
<evidence type="ECO:0000313" key="2">
    <source>
        <dbReference type="Proteomes" id="UP000033123"/>
    </source>
</evidence>
<gene>
    <name evidence="1" type="ORF">MSSAC_1366</name>
</gene>
<proteinExistence type="predicted"/>
<protein>
    <submittedName>
        <fullName evidence="1">Uncharacterized protein</fullName>
    </submittedName>
</protein>
<dbReference type="PATRIC" id="fig|1434118.4.peg.1741"/>
<dbReference type="EMBL" id="CP009508">
    <property type="protein sequence ID" value="AKB35956.1"/>
    <property type="molecule type" value="Genomic_DNA"/>
</dbReference>
<sequence length="69" mass="8073">MDKFHEIPEVVMFFRKDDAFTHGAGEGFYYERETTVLFNHVYVDRIFGKRRPGRGNTSFGQDLLGVKLE</sequence>
<dbReference type="HOGENOM" id="CLU_2766135_0_0_2"/>